<name>A0AAE1B8T1_9GAST</name>
<feature type="signal peptide" evidence="7">
    <location>
        <begin position="1"/>
        <end position="23"/>
    </location>
</feature>
<feature type="chain" id="PRO_5042109655" description="Sulfatase N-terminal domain-containing protein" evidence="7">
    <location>
        <begin position="24"/>
        <end position="264"/>
    </location>
</feature>
<evidence type="ECO:0000313" key="10">
    <source>
        <dbReference type="Proteomes" id="UP001283361"/>
    </source>
</evidence>
<accession>A0AAE1B8T1</accession>
<dbReference type="AlphaFoldDB" id="A0AAE1B8T1"/>
<evidence type="ECO:0000256" key="2">
    <source>
        <dbReference type="ARBA" id="ARBA00008779"/>
    </source>
</evidence>
<feature type="domain" description="Sulfatase N-terminal" evidence="8">
    <location>
        <begin position="33"/>
        <end position="257"/>
    </location>
</feature>
<dbReference type="Gene3D" id="3.40.720.10">
    <property type="entry name" value="Alkaline Phosphatase, subunit A"/>
    <property type="match status" value="1"/>
</dbReference>
<dbReference type="PROSITE" id="PS00149">
    <property type="entry name" value="SULFATASE_2"/>
    <property type="match status" value="1"/>
</dbReference>
<dbReference type="GO" id="GO:0046872">
    <property type="term" value="F:metal ion binding"/>
    <property type="evidence" value="ECO:0007669"/>
    <property type="project" value="UniProtKB-KW"/>
</dbReference>
<dbReference type="GO" id="GO:0008484">
    <property type="term" value="F:sulfuric ester hydrolase activity"/>
    <property type="evidence" value="ECO:0007669"/>
    <property type="project" value="InterPro"/>
</dbReference>
<keyword evidence="6" id="KW-0325">Glycoprotein</keyword>
<dbReference type="Pfam" id="PF00884">
    <property type="entry name" value="Sulfatase"/>
    <property type="match status" value="1"/>
</dbReference>
<keyword evidence="3" id="KW-0479">Metal-binding</keyword>
<dbReference type="PROSITE" id="PS00523">
    <property type="entry name" value="SULFATASE_1"/>
    <property type="match status" value="1"/>
</dbReference>
<evidence type="ECO:0000256" key="7">
    <source>
        <dbReference type="SAM" id="SignalP"/>
    </source>
</evidence>
<dbReference type="InterPro" id="IPR024607">
    <property type="entry name" value="Sulfatase_CS"/>
</dbReference>
<protein>
    <recommendedName>
        <fullName evidence="8">Sulfatase N-terminal domain-containing protein</fullName>
    </recommendedName>
</protein>
<reference evidence="9" key="1">
    <citation type="journal article" date="2023" name="G3 (Bethesda)">
        <title>A reference genome for the long-term kleptoplast-retaining sea slug Elysia crispata morphotype clarki.</title>
        <authorList>
            <person name="Eastman K.E."/>
            <person name="Pendleton A.L."/>
            <person name="Shaikh M.A."/>
            <person name="Suttiyut T."/>
            <person name="Ogas R."/>
            <person name="Tomko P."/>
            <person name="Gavelis G."/>
            <person name="Widhalm J.R."/>
            <person name="Wisecaver J.H."/>
        </authorList>
    </citation>
    <scope>NUCLEOTIDE SEQUENCE</scope>
    <source>
        <strain evidence="9">ECLA1</strain>
    </source>
</reference>
<dbReference type="InterPro" id="IPR047115">
    <property type="entry name" value="ARSB"/>
</dbReference>
<dbReference type="SUPFAM" id="SSF53649">
    <property type="entry name" value="Alkaline phosphatase-like"/>
    <property type="match status" value="1"/>
</dbReference>
<comment type="cofactor">
    <cofactor evidence="1">
        <name>Ca(2+)</name>
        <dbReference type="ChEBI" id="CHEBI:29108"/>
    </cofactor>
</comment>
<comment type="caution">
    <text evidence="9">The sequence shown here is derived from an EMBL/GenBank/DDBJ whole genome shotgun (WGS) entry which is preliminary data.</text>
</comment>
<evidence type="ECO:0000256" key="4">
    <source>
        <dbReference type="ARBA" id="ARBA00022801"/>
    </source>
</evidence>
<sequence>MDVCSVAQVIVVLVLYTLPLSTAQPRLSITQPPHIVFIVADDLGWNDVGWHNPEVLTPNLNSLAASGIKLEASYVQPTCTPSRNSLMTGMFPYHTELQQVMDPSTPTFLPLKYPTIAEKLKQLGYSTHMVGKWHLGYCNEKYTPVRRGFDSFLGFYMGSQCHYFHHKTAPLEEKISSSTKVSSFGHVLINSFLGLRTQGLTQGRDFRFNTTVWTKTEGVYSTHAFANRAIEIIKRHDPDVPLFLYIPFQAPHSPLQVSVSNTPL</sequence>
<comment type="similarity">
    <text evidence="2">Belongs to the sulfatase family.</text>
</comment>
<evidence type="ECO:0000259" key="8">
    <source>
        <dbReference type="Pfam" id="PF00884"/>
    </source>
</evidence>
<evidence type="ECO:0000256" key="5">
    <source>
        <dbReference type="ARBA" id="ARBA00022837"/>
    </source>
</evidence>
<proteinExistence type="inferred from homology"/>
<keyword evidence="10" id="KW-1185">Reference proteome</keyword>
<dbReference type="InterPro" id="IPR017850">
    <property type="entry name" value="Alkaline_phosphatase_core_sf"/>
</dbReference>
<dbReference type="EMBL" id="JAWDGP010000302">
    <property type="protein sequence ID" value="KAK3801544.1"/>
    <property type="molecule type" value="Genomic_DNA"/>
</dbReference>
<evidence type="ECO:0000313" key="9">
    <source>
        <dbReference type="EMBL" id="KAK3801544.1"/>
    </source>
</evidence>
<dbReference type="PANTHER" id="PTHR10342:SF273">
    <property type="entry name" value="RE14504P"/>
    <property type="match status" value="1"/>
</dbReference>
<organism evidence="9 10">
    <name type="scientific">Elysia crispata</name>
    <name type="common">lettuce slug</name>
    <dbReference type="NCBI Taxonomy" id="231223"/>
    <lineage>
        <taxon>Eukaryota</taxon>
        <taxon>Metazoa</taxon>
        <taxon>Spiralia</taxon>
        <taxon>Lophotrochozoa</taxon>
        <taxon>Mollusca</taxon>
        <taxon>Gastropoda</taxon>
        <taxon>Heterobranchia</taxon>
        <taxon>Euthyneura</taxon>
        <taxon>Panpulmonata</taxon>
        <taxon>Sacoglossa</taxon>
        <taxon>Placobranchoidea</taxon>
        <taxon>Plakobranchidae</taxon>
        <taxon>Elysia</taxon>
    </lineage>
</organism>
<evidence type="ECO:0000256" key="3">
    <source>
        <dbReference type="ARBA" id="ARBA00022723"/>
    </source>
</evidence>
<gene>
    <name evidence="9" type="ORF">RRG08_047210</name>
</gene>
<keyword evidence="5" id="KW-0106">Calcium</keyword>
<dbReference type="Proteomes" id="UP001283361">
    <property type="component" value="Unassembled WGS sequence"/>
</dbReference>
<evidence type="ECO:0000256" key="6">
    <source>
        <dbReference type="ARBA" id="ARBA00023180"/>
    </source>
</evidence>
<keyword evidence="4" id="KW-0378">Hydrolase</keyword>
<keyword evidence="7" id="KW-0732">Signal</keyword>
<dbReference type="InterPro" id="IPR000917">
    <property type="entry name" value="Sulfatase_N"/>
</dbReference>
<dbReference type="PANTHER" id="PTHR10342">
    <property type="entry name" value="ARYLSULFATASE"/>
    <property type="match status" value="1"/>
</dbReference>
<evidence type="ECO:0000256" key="1">
    <source>
        <dbReference type="ARBA" id="ARBA00001913"/>
    </source>
</evidence>